<evidence type="ECO:0000313" key="1">
    <source>
        <dbReference type="EMBL" id="MBX39328.1"/>
    </source>
</evidence>
<reference evidence="1" key="1">
    <citation type="submission" date="2018-02" db="EMBL/GenBank/DDBJ databases">
        <title>Rhizophora mucronata_Transcriptome.</title>
        <authorList>
            <person name="Meera S.P."/>
            <person name="Sreeshan A."/>
            <person name="Augustine A."/>
        </authorList>
    </citation>
    <scope>NUCLEOTIDE SEQUENCE</scope>
    <source>
        <tissue evidence="1">Leaf</tissue>
    </source>
</reference>
<sequence>MQVGVILAGFPREVSLLLSPLQAFHCIPRCPWESNILKSGGIMATITCHKWFPG</sequence>
<protein>
    <submittedName>
        <fullName evidence="1">Uncharacterized protein</fullName>
    </submittedName>
</protein>
<accession>A0A2P2NA27</accession>
<proteinExistence type="predicted"/>
<name>A0A2P2NA27_RHIMU</name>
<dbReference type="EMBL" id="GGEC01058844">
    <property type="protein sequence ID" value="MBX39328.1"/>
    <property type="molecule type" value="Transcribed_RNA"/>
</dbReference>
<organism evidence="1">
    <name type="scientific">Rhizophora mucronata</name>
    <name type="common">Asiatic mangrove</name>
    <dbReference type="NCBI Taxonomy" id="61149"/>
    <lineage>
        <taxon>Eukaryota</taxon>
        <taxon>Viridiplantae</taxon>
        <taxon>Streptophyta</taxon>
        <taxon>Embryophyta</taxon>
        <taxon>Tracheophyta</taxon>
        <taxon>Spermatophyta</taxon>
        <taxon>Magnoliopsida</taxon>
        <taxon>eudicotyledons</taxon>
        <taxon>Gunneridae</taxon>
        <taxon>Pentapetalae</taxon>
        <taxon>rosids</taxon>
        <taxon>fabids</taxon>
        <taxon>Malpighiales</taxon>
        <taxon>Rhizophoraceae</taxon>
        <taxon>Rhizophora</taxon>
    </lineage>
</organism>
<dbReference type="AlphaFoldDB" id="A0A2P2NA27"/>